<keyword evidence="2 8" id="KW-0409">Iron storage</keyword>
<evidence type="ECO:0000313" key="10">
    <source>
        <dbReference type="EMBL" id="SUJ29291.1"/>
    </source>
</evidence>
<feature type="domain" description="Ferritin-like diiron" evidence="9">
    <location>
        <begin position="25"/>
        <end position="170"/>
    </location>
</feature>
<keyword evidence="5 7" id="KW-0408">Iron</keyword>
<evidence type="ECO:0000259" key="9">
    <source>
        <dbReference type="PROSITE" id="PS50905"/>
    </source>
</evidence>
<evidence type="ECO:0000256" key="8">
    <source>
        <dbReference type="RuleBase" id="RU361145"/>
    </source>
</evidence>
<feature type="binding site" evidence="7">
    <location>
        <position position="152"/>
    </location>
    <ligand>
        <name>Fe cation</name>
        <dbReference type="ChEBI" id="CHEBI:24875"/>
        <label>1</label>
    </ligand>
</feature>
<keyword evidence="3 7" id="KW-0479">Metal-binding</keyword>
<evidence type="ECO:0000256" key="5">
    <source>
        <dbReference type="ARBA" id="ARBA00023004"/>
    </source>
</evidence>
<dbReference type="InterPro" id="IPR009078">
    <property type="entry name" value="Ferritin-like_SF"/>
</dbReference>
<dbReference type="InterPro" id="IPR041719">
    <property type="entry name" value="Ferritin_prok"/>
</dbReference>
<dbReference type="GO" id="GO:0006826">
    <property type="term" value="P:iron ion transport"/>
    <property type="evidence" value="ECO:0007669"/>
    <property type="project" value="InterPro"/>
</dbReference>
<gene>
    <name evidence="10" type="primary">ftnA_2</name>
    <name evidence="10" type="ORF">NCTC11388_04591</name>
</gene>
<organism evidence="10 11">
    <name type="scientific">Sphingobacterium spiritivorum</name>
    <name type="common">Flavobacterium spiritivorum</name>
    <dbReference type="NCBI Taxonomy" id="258"/>
    <lineage>
        <taxon>Bacteria</taxon>
        <taxon>Pseudomonadati</taxon>
        <taxon>Bacteroidota</taxon>
        <taxon>Sphingobacteriia</taxon>
        <taxon>Sphingobacteriales</taxon>
        <taxon>Sphingobacteriaceae</taxon>
        <taxon>Sphingobacterium</taxon>
    </lineage>
</organism>
<dbReference type="CDD" id="cd01055">
    <property type="entry name" value="Nonheme_Ferritin"/>
    <property type="match status" value="1"/>
</dbReference>
<dbReference type="InterPro" id="IPR001519">
    <property type="entry name" value="Ferritin"/>
</dbReference>
<dbReference type="InterPro" id="IPR008331">
    <property type="entry name" value="Ferritin_DPS_dom"/>
</dbReference>
<sequence length="191" mass="22225">MCLSVLMFNRILKYTNMKDLLKLKSSLAQEIENILNAQIKVEAHSSALYLAMSSWCDDQGLDFSSDFFAKQSNEEREHMLKLFNYINNRGGRAVSPEITGIPTDFESFRSVFEQTLEQEMFVTEQFNLIADKCMKAKDYVTFNFVQWFLEEQVEEEYVARRILEMFDVIGEEGTGRWEIDKHVNKVALGAE</sequence>
<comment type="catalytic activity">
    <reaction evidence="8">
        <text>4 Fe(2+) + O2 + 6 H2O = 4 iron(III) oxide-hydroxide + 12 H(+)</text>
        <dbReference type="Rhea" id="RHEA:11972"/>
        <dbReference type="ChEBI" id="CHEBI:15377"/>
        <dbReference type="ChEBI" id="CHEBI:15378"/>
        <dbReference type="ChEBI" id="CHEBI:15379"/>
        <dbReference type="ChEBI" id="CHEBI:29033"/>
        <dbReference type="ChEBI" id="CHEBI:78619"/>
        <dbReference type="EC" id="1.16.3.2"/>
    </reaction>
</comment>
<comment type="function">
    <text evidence="8">Iron-storage protein.</text>
</comment>
<dbReference type="GO" id="GO:0016491">
    <property type="term" value="F:oxidoreductase activity"/>
    <property type="evidence" value="ECO:0007669"/>
    <property type="project" value="UniProtKB-KW"/>
</dbReference>
<evidence type="ECO:0000256" key="3">
    <source>
        <dbReference type="ARBA" id="ARBA00022723"/>
    </source>
</evidence>
<evidence type="ECO:0000256" key="1">
    <source>
        <dbReference type="ARBA" id="ARBA00006950"/>
    </source>
</evidence>
<name>A0A380CX52_SPHSI</name>
<proteinExistence type="inferred from homology"/>
<dbReference type="EC" id="1.16.3.2" evidence="8"/>
<evidence type="ECO:0000256" key="6">
    <source>
        <dbReference type="ARBA" id="ARBA00054546"/>
    </source>
</evidence>
<dbReference type="PANTHER" id="PTHR11431">
    <property type="entry name" value="FERRITIN"/>
    <property type="match status" value="1"/>
</dbReference>
<evidence type="ECO:0000256" key="4">
    <source>
        <dbReference type="ARBA" id="ARBA00023002"/>
    </source>
</evidence>
<accession>A0A380CX52</accession>
<dbReference type="Pfam" id="PF00210">
    <property type="entry name" value="Ferritin"/>
    <property type="match status" value="1"/>
</dbReference>
<reference evidence="10 11" key="1">
    <citation type="submission" date="2018-06" db="EMBL/GenBank/DDBJ databases">
        <authorList>
            <consortium name="Pathogen Informatics"/>
            <person name="Doyle S."/>
        </authorList>
    </citation>
    <scope>NUCLEOTIDE SEQUENCE [LARGE SCALE GENOMIC DNA]</scope>
    <source>
        <strain evidence="10 11">NCTC11388</strain>
    </source>
</reference>
<evidence type="ECO:0000313" key="11">
    <source>
        <dbReference type="Proteomes" id="UP000254893"/>
    </source>
</evidence>
<feature type="binding site" evidence="7">
    <location>
        <position position="42"/>
    </location>
    <ligand>
        <name>Fe cation</name>
        <dbReference type="ChEBI" id="CHEBI:24875"/>
        <label>1</label>
    </ligand>
</feature>
<dbReference type="GO" id="GO:0008199">
    <property type="term" value="F:ferric iron binding"/>
    <property type="evidence" value="ECO:0007669"/>
    <property type="project" value="InterPro"/>
</dbReference>
<dbReference type="GO" id="GO:0006879">
    <property type="term" value="P:intracellular iron ion homeostasis"/>
    <property type="evidence" value="ECO:0007669"/>
    <property type="project" value="UniProtKB-KW"/>
</dbReference>
<dbReference type="GO" id="GO:0042802">
    <property type="term" value="F:identical protein binding"/>
    <property type="evidence" value="ECO:0007669"/>
    <property type="project" value="UniProtKB-ARBA"/>
</dbReference>
<dbReference type="PROSITE" id="PS50905">
    <property type="entry name" value="FERRITIN_LIKE"/>
    <property type="match status" value="1"/>
</dbReference>
<feature type="binding site" evidence="7">
    <location>
        <position position="75"/>
    </location>
    <ligand>
        <name>Fe cation</name>
        <dbReference type="ChEBI" id="CHEBI:24875"/>
        <label>1</label>
    </ligand>
</feature>
<dbReference type="InterPro" id="IPR012347">
    <property type="entry name" value="Ferritin-like"/>
</dbReference>
<dbReference type="PANTHER" id="PTHR11431:SF127">
    <property type="entry name" value="BACTERIAL NON-HEME FERRITIN"/>
    <property type="match status" value="1"/>
</dbReference>
<evidence type="ECO:0000256" key="2">
    <source>
        <dbReference type="ARBA" id="ARBA00022434"/>
    </source>
</evidence>
<comment type="function">
    <text evidence="6">May alleviate iron toxicity in the presence of oxygen.</text>
</comment>
<dbReference type="AlphaFoldDB" id="A0A380CX52"/>
<dbReference type="SUPFAM" id="SSF47240">
    <property type="entry name" value="Ferritin-like"/>
    <property type="match status" value="1"/>
</dbReference>
<comment type="subcellular location">
    <subcellularLocation>
        <location evidence="8">Cytoplasm</location>
    </subcellularLocation>
</comment>
<keyword evidence="4 10" id="KW-0560">Oxidoreductase</keyword>
<feature type="binding site" evidence="7">
    <location>
        <position position="119"/>
    </location>
    <ligand>
        <name>Fe cation</name>
        <dbReference type="ChEBI" id="CHEBI:24875"/>
        <label>1</label>
    </ligand>
</feature>
<comment type="similarity">
    <text evidence="1 8">Belongs to the ferritin family. Prokaryotic subfamily.</text>
</comment>
<dbReference type="FunFam" id="1.20.1260.10:FF:000001">
    <property type="entry name" value="Non-heme ferritin"/>
    <property type="match status" value="1"/>
</dbReference>
<dbReference type="InterPro" id="IPR009040">
    <property type="entry name" value="Ferritin-like_diiron"/>
</dbReference>
<dbReference type="GO" id="GO:0008198">
    <property type="term" value="F:ferrous iron binding"/>
    <property type="evidence" value="ECO:0007669"/>
    <property type="project" value="TreeGrafter"/>
</dbReference>
<dbReference type="Proteomes" id="UP000254893">
    <property type="component" value="Unassembled WGS sequence"/>
</dbReference>
<dbReference type="Gene3D" id="1.20.1260.10">
    <property type="match status" value="1"/>
</dbReference>
<feature type="binding site" evidence="7">
    <location>
        <position position="78"/>
    </location>
    <ligand>
        <name>Fe cation</name>
        <dbReference type="ChEBI" id="CHEBI:24875"/>
        <label>1</label>
    </ligand>
</feature>
<dbReference type="GO" id="GO:0005737">
    <property type="term" value="C:cytoplasm"/>
    <property type="evidence" value="ECO:0007669"/>
    <property type="project" value="UniProtKB-SubCell"/>
</dbReference>
<evidence type="ECO:0000256" key="7">
    <source>
        <dbReference type="PIRSR" id="PIRSR601519-1"/>
    </source>
</evidence>
<dbReference type="EMBL" id="UGYW01000002">
    <property type="protein sequence ID" value="SUJ29291.1"/>
    <property type="molecule type" value="Genomic_DNA"/>
</dbReference>
<protein>
    <recommendedName>
        <fullName evidence="8">Ferritin</fullName>
        <ecNumber evidence="8">1.16.3.2</ecNumber>
    </recommendedName>
</protein>
<keyword evidence="8" id="KW-0963">Cytoplasm</keyword>